<dbReference type="GO" id="GO:0030248">
    <property type="term" value="F:cellulose binding"/>
    <property type="evidence" value="ECO:0007669"/>
    <property type="project" value="InterPro"/>
</dbReference>
<dbReference type="Pfam" id="PF00331">
    <property type="entry name" value="Glyco_hydro_10"/>
    <property type="match status" value="1"/>
</dbReference>
<dbReference type="SMART" id="SM00236">
    <property type="entry name" value="fCBD"/>
    <property type="match status" value="1"/>
</dbReference>
<dbReference type="GO" id="GO:0031176">
    <property type="term" value="F:endo-1,4-beta-xylanase activity"/>
    <property type="evidence" value="ECO:0007669"/>
    <property type="project" value="UniProtKB-EC"/>
</dbReference>
<evidence type="ECO:0000256" key="4">
    <source>
        <dbReference type="ARBA" id="ARBA00007495"/>
    </source>
</evidence>
<evidence type="ECO:0000256" key="6">
    <source>
        <dbReference type="ARBA" id="ARBA00022651"/>
    </source>
</evidence>
<dbReference type="SMART" id="SM00633">
    <property type="entry name" value="Glyco_10"/>
    <property type="match status" value="1"/>
</dbReference>
<dbReference type="PROSITE" id="PS00562">
    <property type="entry name" value="CBM1_1"/>
    <property type="match status" value="1"/>
</dbReference>
<keyword evidence="6" id="KW-0858">Xylan degradation</keyword>
<feature type="signal peptide" evidence="13">
    <location>
        <begin position="1"/>
        <end position="20"/>
    </location>
</feature>
<evidence type="ECO:0000259" key="15">
    <source>
        <dbReference type="PROSITE" id="PS51760"/>
    </source>
</evidence>
<dbReference type="PROSITE" id="PS51760">
    <property type="entry name" value="GH10_2"/>
    <property type="match status" value="1"/>
</dbReference>
<comment type="catalytic activity">
    <reaction evidence="1 12">
        <text>Endohydrolysis of (1-&gt;4)-beta-D-xylosidic linkages in xylans.</text>
        <dbReference type="EC" id="3.2.1.8"/>
    </reaction>
</comment>
<evidence type="ECO:0000256" key="1">
    <source>
        <dbReference type="ARBA" id="ARBA00000681"/>
    </source>
</evidence>
<dbReference type="InterPro" id="IPR035971">
    <property type="entry name" value="CBD_sf"/>
</dbReference>
<evidence type="ECO:0000256" key="5">
    <source>
        <dbReference type="ARBA" id="ARBA00022525"/>
    </source>
</evidence>
<dbReference type="PANTHER" id="PTHR31490:SF35">
    <property type="entry name" value="ENDO-1,4-BETA-XYLANASE"/>
    <property type="match status" value="1"/>
</dbReference>
<dbReference type="Gene3D" id="3.20.20.80">
    <property type="entry name" value="Glycosidases"/>
    <property type="match status" value="1"/>
</dbReference>
<dbReference type="PRINTS" id="PR00134">
    <property type="entry name" value="GLHYDRLASE10"/>
</dbReference>
<dbReference type="OrthoDB" id="3055998at2759"/>
<dbReference type="InterPro" id="IPR044846">
    <property type="entry name" value="GH10"/>
</dbReference>
<evidence type="ECO:0000256" key="11">
    <source>
        <dbReference type="ARBA" id="ARBA00023326"/>
    </source>
</evidence>
<sequence length="420" mass="43893">MYSTINVACALLLASRGVHANLNQLAQAAGKLYFGSATDNSELTDTAYVAILSNASEFGQITPGNTQKWQYTEPTEGNFTYDQGDVVTDFAQANGQILRCHNLIWYNQLPSWVTSTTWTNDTLTAAIEAHIASEVGHYKGLCYAWDVVNEALADDGTYRADVFYNTLGTSYIPLAFSAAAAADPDAKLYYNDYNIEYSGTKATAAVSLIKLVQAAGAKIDGVGLQGHFIVGSTPSASTLTSQLNTYVALGLEAAFTELDVRFSSLPPTSAGLAQQATDYGSVVSACLAVDGCVGITVWDFDDAYSWIPSTFSGQGDACLYWANLTTKPAYDTVQSLLASAAGTTVPAASTATTLSTSTTGAATTSTTAAATTTTSSSATASSTATAARWGQCGGSGWTGATVCASSYTCTYVNAYYSQCL</sequence>
<dbReference type="AlphaFoldDB" id="A0A423XB68"/>
<dbReference type="InterPro" id="IPR000254">
    <property type="entry name" value="CBD"/>
</dbReference>
<evidence type="ECO:0000259" key="14">
    <source>
        <dbReference type="PROSITE" id="PS51164"/>
    </source>
</evidence>
<feature type="domain" description="CBM1" evidence="14">
    <location>
        <begin position="384"/>
        <end position="420"/>
    </location>
</feature>
<dbReference type="EMBL" id="LKEB01000021">
    <property type="protein sequence ID" value="ROW13163.1"/>
    <property type="molecule type" value="Genomic_DNA"/>
</dbReference>
<organism evidence="16 17">
    <name type="scientific">Cytospora leucostoma</name>
    <dbReference type="NCBI Taxonomy" id="1230097"/>
    <lineage>
        <taxon>Eukaryota</taxon>
        <taxon>Fungi</taxon>
        <taxon>Dikarya</taxon>
        <taxon>Ascomycota</taxon>
        <taxon>Pezizomycotina</taxon>
        <taxon>Sordariomycetes</taxon>
        <taxon>Sordariomycetidae</taxon>
        <taxon>Diaporthales</taxon>
        <taxon>Cytosporaceae</taxon>
        <taxon>Cytospora</taxon>
    </lineage>
</organism>
<comment type="similarity">
    <text evidence="4 12">Belongs to the glycosyl hydrolase 10 (cellulase F) family.</text>
</comment>
<keyword evidence="17" id="KW-1185">Reference proteome</keyword>
<gene>
    <name evidence="16" type="ORF">VPNG_04870</name>
</gene>
<dbReference type="SUPFAM" id="SSF57180">
    <property type="entry name" value="Cellulose-binding domain"/>
    <property type="match status" value="1"/>
</dbReference>
<comment type="subcellular location">
    <subcellularLocation>
        <location evidence="2">Secreted</location>
    </subcellularLocation>
</comment>
<dbReference type="GO" id="GO:0045493">
    <property type="term" value="P:xylan catabolic process"/>
    <property type="evidence" value="ECO:0007669"/>
    <property type="project" value="UniProtKB-KW"/>
</dbReference>
<dbReference type="InterPro" id="IPR001000">
    <property type="entry name" value="GH10_dom"/>
</dbReference>
<evidence type="ECO:0000256" key="7">
    <source>
        <dbReference type="ARBA" id="ARBA00022729"/>
    </source>
</evidence>
<dbReference type="GO" id="GO:0005576">
    <property type="term" value="C:extracellular region"/>
    <property type="evidence" value="ECO:0007669"/>
    <property type="project" value="UniProtKB-SubCell"/>
</dbReference>
<protein>
    <recommendedName>
        <fullName evidence="12">Beta-xylanase</fullName>
        <ecNumber evidence="12">3.2.1.8</ecNumber>
    </recommendedName>
</protein>
<evidence type="ECO:0000256" key="10">
    <source>
        <dbReference type="ARBA" id="ARBA00023295"/>
    </source>
</evidence>
<name>A0A423XB68_9PEZI</name>
<keyword evidence="9 12" id="KW-0119">Carbohydrate metabolism</keyword>
<dbReference type="EC" id="3.2.1.8" evidence="12"/>
<dbReference type="InParanoid" id="A0A423XB68"/>
<proteinExistence type="inferred from homology"/>
<evidence type="ECO:0000256" key="9">
    <source>
        <dbReference type="ARBA" id="ARBA00023277"/>
    </source>
</evidence>
<keyword evidence="11 12" id="KW-0624">Polysaccharide degradation</keyword>
<evidence type="ECO:0000313" key="17">
    <source>
        <dbReference type="Proteomes" id="UP000285146"/>
    </source>
</evidence>
<dbReference type="STRING" id="1230097.A0A423XB68"/>
<dbReference type="InterPro" id="IPR017853">
    <property type="entry name" value="GH"/>
</dbReference>
<dbReference type="SUPFAM" id="SSF51445">
    <property type="entry name" value="(Trans)glycosidases"/>
    <property type="match status" value="1"/>
</dbReference>
<evidence type="ECO:0000256" key="8">
    <source>
        <dbReference type="ARBA" id="ARBA00022801"/>
    </source>
</evidence>
<evidence type="ECO:0000256" key="13">
    <source>
        <dbReference type="SAM" id="SignalP"/>
    </source>
</evidence>
<dbReference type="PANTHER" id="PTHR31490">
    <property type="entry name" value="GLYCOSYL HYDROLASE"/>
    <property type="match status" value="1"/>
</dbReference>
<feature type="chain" id="PRO_5019375322" description="Beta-xylanase" evidence="13">
    <location>
        <begin position="21"/>
        <end position="420"/>
    </location>
</feature>
<comment type="pathway">
    <text evidence="3">Glycan degradation; xylan degradation.</text>
</comment>
<comment type="caution">
    <text evidence="16">The sequence shown here is derived from an EMBL/GenBank/DDBJ whole genome shotgun (WGS) entry which is preliminary data.</text>
</comment>
<dbReference type="PROSITE" id="PS51164">
    <property type="entry name" value="CBM1_2"/>
    <property type="match status" value="1"/>
</dbReference>
<evidence type="ECO:0000256" key="2">
    <source>
        <dbReference type="ARBA" id="ARBA00004613"/>
    </source>
</evidence>
<dbReference type="Pfam" id="PF00734">
    <property type="entry name" value="CBM_1"/>
    <property type="match status" value="1"/>
</dbReference>
<keyword evidence="8 12" id="KW-0378">Hydrolase</keyword>
<dbReference type="Proteomes" id="UP000285146">
    <property type="component" value="Unassembled WGS sequence"/>
</dbReference>
<reference evidence="16 17" key="1">
    <citation type="submission" date="2015-09" db="EMBL/GenBank/DDBJ databases">
        <title>Host preference determinants of Valsa canker pathogens revealed by comparative genomics.</title>
        <authorList>
            <person name="Yin Z."/>
            <person name="Huang L."/>
        </authorList>
    </citation>
    <scope>NUCLEOTIDE SEQUENCE [LARGE SCALE GENOMIC DNA]</scope>
    <source>
        <strain evidence="16 17">SXYLt</strain>
    </source>
</reference>
<keyword evidence="7 13" id="KW-0732">Signal</keyword>
<keyword evidence="5" id="KW-0964">Secreted</keyword>
<keyword evidence="10 12" id="KW-0326">Glycosidase</keyword>
<evidence type="ECO:0000313" key="16">
    <source>
        <dbReference type="EMBL" id="ROW13163.1"/>
    </source>
</evidence>
<evidence type="ECO:0000256" key="3">
    <source>
        <dbReference type="ARBA" id="ARBA00004851"/>
    </source>
</evidence>
<feature type="domain" description="GH10" evidence="15">
    <location>
        <begin position="19"/>
        <end position="336"/>
    </location>
</feature>
<accession>A0A423XB68</accession>
<evidence type="ECO:0000256" key="12">
    <source>
        <dbReference type="RuleBase" id="RU361174"/>
    </source>
</evidence>